<name>A0A1C5JZL4_9ACTN</name>
<dbReference type="EMBL" id="LT607750">
    <property type="protein sequence ID" value="SCG76005.1"/>
    <property type="molecule type" value="Genomic_DNA"/>
</dbReference>
<proteinExistence type="predicted"/>
<organism evidence="1 2">
    <name type="scientific">Micromonospora echinaurantiaca</name>
    <dbReference type="NCBI Taxonomy" id="47857"/>
    <lineage>
        <taxon>Bacteria</taxon>
        <taxon>Bacillati</taxon>
        <taxon>Actinomycetota</taxon>
        <taxon>Actinomycetes</taxon>
        <taxon>Micromonosporales</taxon>
        <taxon>Micromonosporaceae</taxon>
        <taxon>Micromonospora</taxon>
    </lineage>
</organism>
<evidence type="ECO:0000313" key="2">
    <source>
        <dbReference type="Proteomes" id="UP000198217"/>
    </source>
</evidence>
<dbReference type="RefSeq" id="WP_088996151.1">
    <property type="nucleotide sequence ID" value="NZ_LT607750.1"/>
</dbReference>
<dbReference type="Proteomes" id="UP000198217">
    <property type="component" value="Chromosome I"/>
</dbReference>
<dbReference type="AlphaFoldDB" id="A0A1C5JZL4"/>
<accession>A0A1C5JZL4</accession>
<sequence>MKTTTAVPTRVLDLVLVGTGEDIAALTAIARNAGTLIFRSAPTAADDGRQRVFLRLHLHHR</sequence>
<protein>
    <submittedName>
        <fullName evidence="1">Uncharacterized protein</fullName>
    </submittedName>
</protein>
<evidence type="ECO:0000313" key="1">
    <source>
        <dbReference type="EMBL" id="SCG76005.1"/>
    </source>
</evidence>
<keyword evidence="2" id="KW-1185">Reference proteome</keyword>
<reference evidence="1 2" key="1">
    <citation type="submission" date="2016-06" db="EMBL/GenBank/DDBJ databases">
        <authorList>
            <person name="Kjaerup R.B."/>
            <person name="Dalgaard T.S."/>
            <person name="Juul-Madsen H.R."/>
        </authorList>
    </citation>
    <scope>NUCLEOTIDE SEQUENCE [LARGE SCALE GENOMIC DNA]</scope>
    <source>
        <strain evidence="1 2">DSM 43904</strain>
    </source>
</reference>
<gene>
    <name evidence="1" type="ORF">GA0070609_5195</name>
</gene>